<dbReference type="AlphaFoldDB" id="A0AAD9LQ54"/>
<protein>
    <recommendedName>
        <fullName evidence="5">RxLR effector protein</fullName>
    </recommendedName>
</protein>
<comment type="caution">
    <text evidence="6">The sequence shown here is derived from an EMBL/GenBank/DDBJ whole genome shotgun (WGS) entry which is preliminary data.</text>
</comment>
<evidence type="ECO:0000256" key="1">
    <source>
        <dbReference type="ARBA" id="ARBA00004613"/>
    </source>
</evidence>
<evidence type="ECO:0000256" key="3">
    <source>
        <dbReference type="ARBA" id="ARBA00022525"/>
    </source>
</evidence>
<keyword evidence="7" id="KW-1185">Reference proteome</keyword>
<dbReference type="Pfam" id="PF16810">
    <property type="entry name" value="RXLR"/>
    <property type="match status" value="1"/>
</dbReference>
<dbReference type="GO" id="GO:0005576">
    <property type="term" value="C:extracellular region"/>
    <property type="evidence" value="ECO:0007669"/>
    <property type="project" value="UniProtKB-SubCell"/>
</dbReference>
<sequence>MPLNYQLVVIVAVFVSITVISEVSSTISTTKVAAHNVRDTDAFVPRSLRRSNIDSIEEDRTGGAISVSTSEKLASLFKSSKVTDEQLQKWLKKGKSAEDVFHRMKLANAQALIFEDPLFAKWVQYVDDLSNTASGKGTSAISTLTAQYGDGMLYRMLQEAKKNFGLERTRVKTADGPVETLDRDRKGPYRNLSALRPQIGWISRSQRASIQ</sequence>
<comment type="function">
    <text evidence="5">Effector that suppresses plant defense responses during pathogen infection.</text>
</comment>
<evidence type="ECO:0000256" key="4">
    <source>
        <dbReference type="ARBA" id="ARBA00022729"/>
    </source>
</evidence>
<comment type="similarity">
    <text evidence="2 5">Belongs to the RxLR effector family.</text>
</comment>
<name>A0AAD9LQ54_9STRA</name>
<keyword evidence="4 5" id="KW-0732">Signal</keyword>
<comment type="domain">
    <text evidence="5">The RxLR-dEER motif acts to carry the protein into the host cell cytoplasm through binding to cell surface phosphatidylinositol-3-phosphate.</text>
</comment>
<evidence type="ECO:0000313" key="7">
    <source>
        <dbReference type="Proteomes" id="UP001259832"/>
    </source>
</evidence>
<proteinExistence type="inferred from homology"/>
<dbReference type="EMBL" id="JASMQC010000009">
    <property type="protein sequence ID" value="KAK1942729.1"/>
    <property type="molecule type" value="Genomic_DNA"/>
</dbReference>
<evidence type="ECO:0000256" key="5">
    <source>
        <dbReference type="RuleBase" id="RU367124"/>
    </source>
</evidence>
<accession>A0AAD9LQ54</accession>
<feature type="chain" id="PRO_5041777034" description="RxLR effector protein" evidence="5">
    <location>
        <begin position="26"/>
        <end position="211"/>
    </location>
</feature>
<dbReference type="Proteomes" id="UP001259832">
    <property type="component" value="Unassembled WGS sequence"/>
</dbReference>
<keyword evidence="3 5" id="KW-0964">Secreted</keyword>
<gene>
    <name evidence="6" type="ORF">P3T76_006228</name>
</gene>
<reference evidence="6" key="1">
    <citation type="submission" date="2023-08" db="EMBL/GenBank/DDBJ databases">
        <title>Reference Genome Resource for the Citrus Pathogen Phytophthora citrophthora.</title>
        <authorList>
            <person name="Moller H."/>
            <person name="Coetzee B."/>
            <person name="Rose L.J."/>
            <person name="Van Niekerk J.M."/>
        </authorList>
    </citation>
    <scope>NUCLEOTIDE SEQUENCE</scope>
    <source>
        <strain evidence="6">STE-U-9442</strain>
    </source>
</reference>
<comment type="subcellular location">
    <subcellularLocation>
        <location evidence="1 5">Secreted</location>
    </subcellularLocation>
</comment>
<evidence type="ECO:0000313" key="6">
    <source>
        <dbReference type="EMBL" id="KAK1942729.1"/>
    </source>
</evidence>
<dbReference type="InterPro" id="IPR031825">
    <property type="entry name" value="RXLR"/>
</dbReference>
<evidence type="ECO:0000256" key="2">
    <source>
        <dbReference type="ARBA" id="ARBA00010400"/>
    </source>
</evidence>
<feature type="signal peptide" evidence="5">
    <location>
        <begin position="1"/>
        <end position="25"/>
    </location>
</feature>
<organism evidence="6 7">
    <name type="scientific">Phytophthora citrophthora</name>
    <dbReference type="NCBI Taxonomy" id="4793"/>
    <lineage>
        <taxon>Eukaryota</taxon>
        <taxon>Sar</taxon>
        <taxon>Stramenopiles</taxon>
        <taxon>Oomycota</taxon>
        <taxon>Peronosporomycetes</taxon>
        <taxon>Peronosporales</taxon>
        <taxon>Peronosporaceae</taxon>
        <taxon>Phytophthora</taxon>
    </lineage>
</organism>